<feature type="active site" description="Acyl-ester intermediate" evidence="5">
    <location>
        <position position="236"/>
    </location>
</feature>
<dbReference type="InterPro" id="IPR023631">
    <property type="entry name" value="Amidase_dom"/>
</dbReference>
<accession>A0A1E4SX70</accession>
<dbReference type="GO" id="GO:0004040">
    <property type="term" value="F:amidase activity"/>
    <property type="evidence" value="ECO:0007669"/>
    <property type="project" value="UniProtKB-EC"/>
</dbReference>
<keyword evidence="4" id="KW-0378">Hydrolase</keyword>
<feature type="active site" description="Charge relay system" evidence="5">
    <location>
        <position position="128"/>
    </location>
</feature>
<proteinExistence type="inferred from homology"/>
<feature type="binding site" evidence="6">
    <location>
        <position position="212"/>
    </location>
    <ligand>
        <name>substrate</name>
    </ligand>
</feature>
<organism evidence="8 9">
    <name type="scientific">[Candida] arabinofermentans NRRL YB-2248</name>
    <dbReference type="NCBI Taxonomy" id="983967"/>
    <lineage>
        <taxon>Eukaryota</taxon>
        <taxon>Fungi</taxon>
        <taxon>Dikarya</taxon>
        <taxon>Ascomycota</taxon>
        <taxon>Saccharomycotina</taxon>
        <taxon>Pichiomycetes</taxon>
        <taxon>Pichiales</taxon>
        <taxon>Pichiaceae</taxon>
        <taxon>Ogataea</taxon>
        <taxon>Ogataea/Candida clade</taxon>
    </lineage>
</organism>
<evidence type="ECO:0000256" key="3">
    <source>
        <dbReference type="ARBA" id="ARBA00012922"/>
    </source>
</evidence>
<dbReference type="STRING" id="983967.A0A1E4SX70"/>
<feature type="binding site" evidence="6">
    <location>
        <begin position="233"/>
        <end position="236"/>
    </location>
    <ligand>
        <name>substrate</name>
    </ligand>
</feature>
<comment type="catalytic activity">
    <reaction evidence="1">
        <text>a monocarboxylic acid amide + H2O = a monocarboxylate + NH4(+)</text>
        <dbReference type="Rhea" id="RHEA:12020"/>
        <dbReference type="ChEBI" id="CHEBI:15377"/>
        <dbReference type="ChEBI" id="CHEBI:28938"/>
        <dbReference type="ChEBI" id="CHEBI:35757"/>
        <dbReference type="ChEBI" id="CHEBI:83628"/>
        <dbReference type="EC" id="3.5.1.4"/>
    </reaction>
</comment>
<dbReference type="PROSITE" id="PS00571">
    <property type="entry name" value="AMIDASES"/>
    <property type="match status" value="1"/>
</dbReference>
<dbReference type="InterPro" id="IPR020556">
    <property type="entry name" value="Amidase_CS"/>
</dbReference>
<sequence>MSYLETITAKQQSLLSKIPREWLLESIPTPESEPNVNDYLLSIFPADEQSIIEKSATELLQLQAAGKLTATEIVRAYCHRSALSHQLTSCLVEIFYDEAFKTAKKLDEYFEKTGQLIGPLHGIPISLKDQVNLPNITTSLGYLAPFQSSKYESIICNKTKDTESYVAQILSQAGCVFYVKTTVPMAMLSNETHSNISQTLNANDRTKSSGGSSGGEGALLASYGSIIGLGTDIGGSIRIPSVMAGIFGLRSSSNRLPYLNVSNSYENQTIVCSVIGPMCRYVTDLQLVFRILINAQPWIGDPKVVPIEYRKSMEVSSLEGLNVGVLRWDGELMPHPPILRAIDELADNMKAKGVDVVSISQPPIKHSLLGQLLLNLYGADNLDEVKRFAKMSGEPLPSSFKIASEIQDRHATLEEYFAFAGLKHKYQQIYDEFWNGTNELTKNGKMLDCYILPGYSCTGWTNGDNVVIGNVYTRHLNVLDYSVITIPVSKVKETDVSFEREFVDEKDKACWEYYDVKKYVGLPVTLQLVCRRYQEEKCISIAKLLMQEIIGKSGIV</sequence>
<evidence type="ECO:0000256" key="4">
    <source>
        <dbReference type="ARBA" id="ARBA00022801"/>
    </source>
</evidence>
<feature type="binding site" evidence="6">
    <location>
        <position position="187"/>
    </location>
    <ligand>
        <name>substrate</name>
    </ligand>
</feature>
<dbReference type="PANTHER" id="PTHR46072">
    <property type="entry name" value="AMIDASE-RELATED-RELATED"/>
    <property type="match status" value="1"/>
</dbReference>
<evidence type="ECO:0000256" key="5">
    <source>
        <dbReference type="PIRSR" id="PIRSR001221-1"/>
    </source>
</evidence>
<dbReference type="EC" id="3.5.1.4" evidence="3"/>
<dbReference type="PANTHER" id="PTHR46072:SF11">
    <property type="entry name" value="AMIDASE-RELATED"/>
    <property type="match status" value="1"/>
</dbReference>
<evidence type="ECO:0000313" key="8">
    <source>
        <dbReference type="EMBL" id="ODV84083.1"/>
    </source>
</evidence>
<dbReference type="PIRSF" id="PIRSF001221">
    <property type="entry name" value="Amidase_fungi"/>
    <property type="match status" value="1"/>
</dbReference>
<dbReference type="Pfam" id="PF01425">
    <property type="entry name" value="Amidase"/>
    <property type="match status" value="1"/>
</dbReference>
<dbReference type="Gene3D" id="3.90.1300.10">
    <property type="entry name" value="Amidase signature (AS) domain"/>
    <property type="match status" value="1"/>
</dbReference>
<gene>
    <name evidence="8" type="ORF">CANARDRAFT_9076</name>
</gene>
<evidence type="ECO:0000313" key="9">
    <source>
        <dbReference type="Proteomes" id="UP000094801"/>
    </source>
</evidence>
<dbReference type="Proteomes" id="UP000094801">
    <property type="component" value="Unassembled WGS sequence"/>
</dbReference>
<dbReference type="SUPFAM" id="SSF75304">
    <property type="entry name" value="Amidase signature (AS) enzymes"/>
    <property type="match status" value="1"/>
</dbReference>
<reference evidence="9" key="1">
    <citation type="submission" date="2016-04" db="EMBL/GenBank/DDBJ databases">
        <title>Comparative genomics of biotechnologically important yeasts.</title>
        <authorList>
            <consortium name="DOE Joint Genome Institute"/>
            <person name="Riley R."/>
            <person name="Haridas S."/>
            <person name="Wolfe K.H."/>
            <person name="Lopes M.R."/>
            <person name="Hittinger C.T."/>
            <person name="Goker M."/>
            <person name="Salamov A."/>
            <person name="Wisecaver J."/>
            <person name="Long T.M."/>
            <person name="Aerts A.L."/>
            <person name="Barry K."/>
            <person name="Choi C."/>
            <person name="Clum A."/>
            <person name="Coughlan A.Y."/>
            <person name="Deshpande S."/>
            <person name="Douglass A.P."/>
            <person name="Hanson S.J."/>
            <person name="Klenk H.-P."/>
            <person name="Labutti K."/>
            <person name="Lapidus A."/>
            <person name="Lindquist E."/>
            <person name="Lipzen A."/>
            <person name="Meier-Kolthoff J.P."/>
            <person name="Ohm R.A."/>
            <person name="Otillar R.P."/>
            <person name="Pangilinan J."/>
            <person name="Peng Y."/>
            <person name="Rokas A."/>
            <person name="Rosa C.A."/>
            <person name="Scheuner C."/>
            <person name="Sibirny A.A."/>
            <person name="Slot J.C."/>
            <person name="Stielow J.B."/>
            <person name="Sun H."/>
            <person name="Kurtzman C.P."/>
            <person name="Blackwell M."/>
            <person name="Grigoriev I.V."/>
            <person name="Jeffries T.W."/>
        </authorList>
    </citation>
    <scope>NUCLEOTIDE SEQUENCE [LARGE SCALE GENOMIC DNA]</scope>
    <source>
        <strain evidence="9">NRRL YB-2248</strain>
    </source>
</reference>
<name>A0A1E4SX70_9ASCO</name>
<dbReference type="InterPro" id="IPR036928">
    <property type="entry name" value="AS_sf"/>
</dbReference>
<evidence type="ECO:0000256" key="2">
    <source>
        <dbReference type="ARBA" id="ARBA00009199"/>
    </source>
</evidence>
<comment type="similarity">
    <text evidence="2">Belongs to the amidase family.</text>
</comment>
<dbReference type="AlphaFoldDB" id="A0A1E4SX70"/>
<keyword evidence="9" id="KW-1185">Reference proteome</keyword>
<evidence type="ECO:0000256" key="1">
    <source>
        <dbReference type="ARBA" id="ARBA00001311"/>
    </source>
</evidence>
<evidence type="ECO:0000259" key="7">
    <source>
        <dbReference type="Pfam" id="PF01425"/>
    </source>
</evidence>
<evidence type="ECO:0000256" key="6">
    <source>
        <dbReference type="PIRSR" id="PIRSR001221-2"/>
    </source>
</evidence>
<feature type="active site" description="Charge relay system" evidence="5">
    <location>
        <position position="212"/>
    </location>
</feature>
<dbReference type="OrthoDB" id="6428749at2759"/>
<protein>
    <recommendedName>
        <fullName evidence="3">amidase</fullName>
        <ecNumber evidence="3">3.5.1.4</ecNumber>
    </recommendedName>
</protein>
<feature type="domain" description="Amidase" evidence="7">
    <location>
        <begin position="72"/>
        <end position="538"/>
    </location>
</feature>
<dbReference type="EMBL" id="KV453859">
    <property type="protein sequence ID" value="ODV84083.1"/>
    <property type="molecule type" value="Genomic_DNA"/>
</dbReference>